<evidence type="ECO:0000256" key="1">
    <source>
        <dbReference type="ARBA" id="ARBA00010641"/>
    </source>
</evidence>
<keyword evidence="5" id="KW-0804">Transcription</keyword>
<protein>
    <submittedName>
        <fullName evidence="8">SigE family RNA polymerase sigma factor</fullName>
    </submittedName>
</protein>
<dbReference type="SUPFAM" id="SSF88946">
    <property type="entry name" value="Sigma2 domain of RNA polymerase sigma factors"/>
    <property type="match status" value="1"/>
</dbReference>
<dbReference type="Gene3D" id="1.10.10.10">
    <property type="entry name" value="Winged helix-like DNA-binding domain superfamily/Winged helix DNA-binding domain"/>
    <property type="match status" value="1"/>
</dbReference>
<dbReference type="EMBL" id="BAABKG010000002">
    <property type="protein sequence ID" value="GAA5147997.1"/>
    <property type="molecule type" value="Genomic_DNA"/>
</dbReference>
<dbReference type="PANTHER" id="PTHR43133:SF50">
    <property type="entry name" value="ECF RNA POLYMERASE SIGMA FACTOR SIGM"/>
    <property type="match status" value="1"/>
</dbReference>
<dbReference type="RefSeq" id="WP_345458070.1">
    <property type="nucleotide sequence ID" value="NZ_BAABKG010000002.1"/>
</dbReference>
<dbReference type="NCBIfam" id="TIGR02983">
    <property type="entry name" value="SigE-fam_strep"/>
    <property type="match status" value="1"/>
</dbReference>
<keyword evidence="4" id="KW-0238">DNA-binding</keyword>
<gene>
    <name evidence="8" type="ORF">GCM10023340_21240</name>
</gene>
<dbReference type="InterPro" id="IPR014284">
    <property type="entry name" value="RNA_pol_sigma-70_dom"/>
</dbReference>
<dbReference type="Pfam" id="PF04542">
    <property type="entry name" value="Sigma70_r2"/>
    <property type="match status" value="1"/>
</dbReference>
<feature type="domain" description="RNA polymerase sigma factor 70 region 4 type 2" evidence="7">
    <location>
        <begin position="105"/>
        <end position="156"/>
    </location>
</feature>
<dbReference type="SUPFAM" id="SSF88659">
    <property type="entry name" value="Sigma3 and sigma4 domains of RNA polymerase sigma factors"/>
    <property type="match status" value="1"/>
</dbReference>
<keyword evidence="2" id="KW-0805">Transcription regulation</keyword>
<evidence type="ECO:0000256" key="3">
    <source>
        <dbReference type="ARBA" id="ARBA00023082"/>
    </source>
</evidence>
<dbReference type="InterPro" id="IPR039425">
    <property type="entry name" value="RNA_pol_sigma-70-like"/>
</dbReference>
<dbReference type="InterPro" id="IPR013325">
    <property type="entry name" value="RNA_pol_sigma_r2"/>
</dbReference>
<dbReference type="InterPro" id="IPR013324">
    <property type="entry name" value="RNA_pol_sigma_r3/r4-like"/>
</dbReference>
<dbReference type="InterPro" id="IPR013249">
    <property type="entry name" value="RNA_pol_sigma70_r4_t2"/>
</dbReference>
<accession>A0ABP9PLD2</accession>
<dbReference type="InterPro" id="IPR014325">
    <property type="entry name" value="RNA_pol_sigma-E_actinobac"/>
</dbReference>
<evidence type="ECO:0000256" key="4">
    <source>
        <dbReference type="ARBA" id="ARBA00023125"/>
    </source>
</evidence>
<comment type="caution">
    <text evidence="8">The sequence shown here is derived from an EMBL/GenBank/DDBJ whole genome shotgun (WGS) entry which is preliminary data.</text>
</comment>
<sequence length="170" mass="18633">MTGSAHGFDEFVAARWTRLVRSAVLLGADVHAAEDVVQVALAKCHRRWTRVTRADDVDAYVHRVLINTLLDSRRRRWWGETPTEALPEAGRSVDDVAGAVAESDAMRGALLRLPLGQREVVVLRFYADLTEQQTATALGVALGTIKSRTSRALAALAADESLRDVVQEES</sequence>
<evidence type="ECO:0000259" key="7">
    <source>
        <dbReference type="Pfam" id="PF08281"/>
    </source>
</evidence>
<dbReference type="Pfam" id="PF08281">
    <property type="entry name" value="Sigma70_r4_2"/>
    <property type="match status" value="1"/>
</dbReference>
<dbReference type="InterPro" id="IPR007627">
    <property type="entry name" value="RNA_pol_sigma70_r2"/>
</dbReference>
<keyword evidence="3" id="KW-0731">Sigma factor</keyword>
<dbReference type="PANTHER" id="PTHR43133">
    <property type="entry name" value="RNA POLYMERASE ECF-TYPE SIGMA FACTO"/>
    <property type="match status" value="1"/>
</dbReference>
<organism evidence="8 9">
    <name type="scientific">Nocardioides marinquilinus</name>
    <dbReference type="NCBI Taxonomy" id="1210400"/>
    <lineage>
        <taxon>Bacteria</taxon>
        <taxon>Bacillati</taxon>
        <taxon>Actinomycetota</taxon>
        <taxon>Actinomycetes</taxon>
        <taxon>Propionibacteriales</taxon>
        <taxon>Nocardioidaceae</taxon>
        <taxon>Nocardioides</taxon>
    </lineage>
</organism>
<feature type="domain" description="RNA polymerase sigma-70 region 2" evidence="6">
    <location>
        <begin position="19"/>
        <end position="78"/>
    </location>
</feature>
<dbReference type="InterPro" id="IPR036388">
    <property type="entry name" value="WH-like_DNA-bd_sf"/>
</dbReference>
<evidence type="ECO:0000313" key="9">
    <source>
        <dbReference type="Proteomes" id="UP001500221"/>
    </source>
</evidence>
<comment type="similarity">
    <text evidence="1">Belongs to the sigma-70 factor family. ECF subfamily.</text>
</comment>
<evidence type="ECO:0000313" key="8">
    <source>
        <dbReference type="EMBL" id="GAA5147997.1"/>
    </source>
</evidence>
<proteinExistence type="inferred from homology"/>
<evidence type="ECO:0000256" key="2">
    <source>
        <dbReference type="ARBA" id="ARBA00023015"/>
    </source>
</evidence>
<dbReference type="NCBIfam" id="TIGR02937">
    <property type="entry name" value="sigma70-ECF"/>
    <property type="match status" value="1"/>
</dbReference>
<keyword evidence="9" id="KW-1185">Reference proteome</keyword>
<dbReference type="Proteomes" id="UP001500221">
    <property type="component" value="Unassembled WGS sequence"/>
</dbReference>
<name>A0ABP9PLD2_9ACTN</name>
<evidence type="ECO:0000259" key="6">
    <source>
        <dbReference type="Pfam" id="PF04542"/>
    </source>
</evidence>
<evidence type="ECO:0000256" key="5">
    <source>
        <dbReference type="ARBA" id="ARBA00023163"/>
    </source>
</evidence>
<dbReference type="CDD" id="cd06171">
    <property type="entry name" value="Sigma70_r4"/>
    <property type="match status" value="1"/>
</dbReference>
<reference evidence="9" key="1">
    <citation type="journal article" date="2019" name="Int. J. Syst. Evol. Microbiol.">
        <title>The Global Catalogue of Microorganisms (GCM) 10K type strain sequencing project: providing services to taxonomists for standard genome sequencing and annotation.</title>
        <authorList>
            <consortium name="The Broad Institute Genomics Platform"/>
            <consortium name="The Broad Institute Genome Sequencing Center for Infectious Disease"/>
            <person name="Wu L."/>
            <person name="Ma J."/>
        </authorList>
    </citation>
    <scope>NUCLEOTIDE SEQUENCE [LARGE SCALE GENOMIC DNA]</scope>
    <source>
        <strain evidence="9">JCM 18459</strain>
    </source>
</reference>
<dbReference type="Gene3D" id="1.10.1740.10">
    <property type="match status" value="1"/>
</dbReference>